<dbReference type="InterPro" id="IPR013249">
    <property type="entry name" value="RNA_pol_sigma70_r4_t2"/>
</dbReference>
<organism evidence="7 8">
    <name type="scientific">Paenactinomyces guangxiensis</name>
    <dbReference type="NCBI Taxonomy" id="1490290"/>
    <lineage>
        <taxon>Bacteria</taxon>
        <taxon>Bacillati</taxon>
        <taxon>Bacillota</taxon>
        <taxon>Bacilli</taxon>
        <taxon>Bacillales</taxon>
        <taxon>Thermoactinomycetaceae</taxon>
        <taxon>Paenactinomyces</taxon>
    </lineage>
</organism>
<dbReference type="NCBIfam" id="TIGR02937">
    <property type="entry name" value="sigma70-ECF"/>
    <property type="match status" value="1"/>
</dbReference>
<dbReference type="SUPFAM" id="SSF88659">
    <property type="entry name" value="Sigma3 and sigma4 domains of RNA polymerase sigma factors"/>
    <property type="match status" value="1"/>
</dbReference>
<dbReference type="Gene3D" id="1.10.1740.10">
    <property type="match status" value="1"/>
</dbReference>
<dbReference type="PANTHER" id="PTHR43133">
    <property type="entry name" value="RNA POLYMERASE ECF-TYPE SIGMA FACTO"/>
    <property type="match status" value="1"/>
</dbReference>
<dbReference type="PANTHER" id="PTHR43133:SF51">
    <property type="entry name" value="RNA POLYMERASE SIGMA FACTOR"/>
    <property type="match status" value="1"/>
</dbReference>
<dbReference type="InterPro" id="IPR014284">
    <property type="entry name" value="RNA_pol_sigma-70_dom"/>
</dbReference>
<dbReference type="AlphaFoldDB" id="A0A7W1WST3"/>
<comment type="caution">
    <text evidence="7">The sequence shown here is derived from an EMBL/GenBank/DDBJ whole genome shotgun (WGS) entry which is preliminary data.</text>
</comment>
<evidence type="ECO:0000313" key="8">
    <source>
        <dbReference type="Proteomes" id="UP000535491"/>
    </source>
</evidence>
<feature type="domain" description="RNA polymerase sigma factor 70 region 4 type 2" evidence="6">
    <location>
        <begin position="109"/>
        <end position="160"/>
    </location>
</feature>
<sequence length="174" mass="20140">MNVEAEVKLAQKGNRDAFVHFIRYYQGSLYRVAKAILNLDEDCADAIQDTVLSAYQSIHKLRQPAYAKTWLIRILINQCYQILRKRKKIISIQEIRDIPAVSRESELIELKEEIEQLEEPLRMVIILHYFEDLPVKEIAGVLGIPEGTVKSRLHRARQALGDRWNSAERVISGE</sequence>
<dbReference type="EMBL" id="JACEIQ010000014">
    <property type="protein sequence ID" value="MBA4495314.1"/>
    <property type="molecule type" value="Genomic_DNA"/>
</dbReference>
<protein>
    <submittedName>
        <fullName evidence="7">Sigma-70 family RNA polymerase sigma factor</fullName>
    </submittedName>
</protein>
<feature type="domain" description="RNA polymerase sigma-70 region 2" evidence="5">
    <location>
        <begin position="22"/>
        <end position="88"/>
    </location>
</feature>
<keyword evidence="8" id="KW-1185">Reference proteome</keyword>
<dbReference type="Pfam" id="PF08281">
    <property type="entry name" value="Sigma70_r4_2"/>
    <property type="match status" value="1"/>
</dbReference>
<dbReference type="InterPro" id="IPR039425">
    <property type="entry name" value="RNA_pol_sigma-70-like"/>
</dbReference>
<evidence type="ECO:0000256" key="3">
    <source>
        <dbReference type="ARBA" id="ARBA00023082"/>
    </source>
</evidence>
<keyword evidence="2" id="KW-0805">Transcription regulation</keyword>
<evidence type="ECO:0000256" key="4">
    <source>
        <dbReference type="ARBA" id="ARBA00023163"/>
    </source>
</evidence>
<dbReference type="SUPFAM" id="SSF88946">
    <property type="entry name" value="Sigma2 domain of RNA polymerase sigma factors"/>
    <property type="match status" value="1"/>
</dbReference>
<evidence type="ECO:0000259" key="6">
    <source>
        <dbReference type="Pfam" id="PF08281"/>
    </source>
</evidence>
<evidence type="ECO:0000259" key="5">
    <source>
        <dbReference type="Pfam" id="PF04542"/>
    </source>
</evidence>
<dbReference type="InterPro" id="IPR007627">
    <property type="entry name" value="RNA_pol_sigma70_r2"/>
</dbReference>
<keyword evidence="3" id="KW-0731">Sigma factor</keyword>
<dbReference type="GO" id="GO:0003677">
    <property type="term" value="F:DNA binding"/>
    <property type="evidence" value="ECO:0007669"/>
    <property type="project" value="InterPro"/>
</dbReference>
<gene>
    <name evidence="7" type="ORF">H1191_13465</name>
</gene>
<evidence type="ECO:0000256" key="2">
    <source>
        <dbReference type="ARBA" id="ARBA00023015"/>
    </source>
</evidence>
<dbReference type="Proteomes" id="UP000535491">
    <property type="component" value="Unassembled WGS sequence"/>
</dbReference>
<dbReference type="InterPro" id="IPR013324">
    <property type="entry name" value="RNA_pol_sigma_r3/r4-like"/>
</dbReference>
<reference evidence="7 8" key="1">
    <citation type="submission" date="2020-07" db="EMBL/GenBank/DDBJ databases">
        <authorList>
            <person name="Feng H."/>
        </authorList>
    </citation>
    <scope>NUCLEOTIDE SEQUENCE [LARGE SCALE GENOMIC DNA]</scope>
    <source>
        <strain evidence="8">s-10</strain>
    </source>
</reference>
<dbReference type="InterPro" id="IPR013325">
    <property type="entry name" value="RNA_pol_sigma_r2"/>
</dbReference>
<comment type="similarity">
    <text evidence="1">Belongs to the sigma-70 factor family. ECF subfamily.</text>
</comment>
<accession>A0A7W1WST3</accession>
<dbReference type="Pfam" id="PF04542">
    <property type="entry name" value="Sigma70_r2"/>
    <property type="match status" value="1"/>
</dbReference>
<evidence type="ECO:0000313" key="7">
    <source>
        <dbReference type="EMBL" id="MBA4495314.1"/>
    </source>
</evidence>
<keyword evidence="4" id="KW-0804">Transcription</keyword>
<dbReference type="InterPro" id="IPR036388">
    <property type="entry name" value="WH-like_DNA-bd_sf"/>
</dbReference>
<dbReference type="Gene3D" id="1.10.10.10">
    <property type="entry name" value="Winged helix-like DNA-binding domain superfamily/Winged helix DNA-binding domain"/>
    <property type="match status" value="1"/>
</dbReference>
<proteinExistence type="inferred from homology"/>
<name>A0A7W1WST3_9BACL</name>
<dbReference type="RefSeq" id="WP_181752634.1">
    <property type="nucleotide sequence ID" value="NZ_JACEIQ010000014.1"/>
</dbReference>
<evidence type="ECO:0000256" key="1">
    <source>
        <dbReference type="ARBA" id="ARBA00010641"/>
    </source>
</evidence>
<dbReference type="GO" id="GO:0006352">
    <property type="term" value="P:DNA-templated transcription initiation"/>
    <property type="evidence" value="ECO:0007669"/>
    <property type="project" value="InterPro"/>
</dbReference>
<dbReference type="GO" id="GO:0016987">
    <property type="term" value="F:sigma factor activity"/>
    <property type="evidence" value="ECO:0007669"/>
    <property type="project" value="UniProtKB-KW"/>
</dbReference>
<dbReference type="CDD" id="cd06171">
    <property type="entry name" value="Sigma70_r4"/>
    <property type="match status" value="1"/>
</dbReference>